<proteinExistence type="predicted"/>
<sequence>MSTSAYRRCRREQLAWRIRHELRDYFTDPGTYRFGATVLAASTVLSSVWLAVIR</sequence>
<comment type="caution">
    <text evidence="2">The sequence shown here is derived from an EMBL/GenBank/DDBJ whole genome shotgun (WGS) entry which is preliminary data.</text>
</comment>
<name>A0ABU0Z0E9_9MICO</name>
<dbReference type="Proteomes" id="UP001235133">
    <property type="component" value="Unassembled WGS sequence"/>
</dbReference>
<evidence type="ECO:0000313" key="2">
    <source>
        <dbReference type="EMBL" id="MDQ7877304.1"/>
    </source>
</evidence>
<dbReference type="EMBL" id="JAVFWO010000002">
    <property type="protein sequence ID" value="MDQ7877304.1"/>
    <property type="molecule type" value="Genomic_DNA"/>
</dbReference>
<keyword evidence="3" id="KW-1185">Reference proteome</keyword>
<gene>
    <name evidence="2" type="ORF">Q9R08_04870</name>
</gene>
<keyword evidence="1" id="KW-0812">Transmembrane</keyword>
<protein>
    <submittedName>
        <fullName evidence="2">Uncharacterized protein</fullName>
    </submittedName>
</protein>
<keyword evidence="1" id="KW-0472">Membrane</keyword>
<accession>A0ABU0Z0E9</accession>
<evidence type="ECO:0000256" key="1">
    <source>
        <dbReference type="SAM" id="Phobius"/>
    </source>
</evidence>
<reference evidence="2 3" key="1">
    <citation type="submission" date="2023-08" db="EMBL/GenBank/DDBJ databases">
        <title>Microbacterium psychrotolerans sp. nov., a psychrotolerant bacterium isolated from soil in Heilongjiang Province, China.</title>
        <authorList>
            <person name="An P."/>
            <person name="Zhao D."/>
            <person name="Xiang H."/>
        </authorList>
    </citation>
    <scope>NUCLEOTIDE SEQUENCE [LARGE SCALE GENOMIC DNA]</scope>
    <source>
        <strain evidence="2 3">QXD-8</strain>
    </source>
</reference>
<keyword evidence="1" id="KW-1133">Transmembrane helix</keyword>
<organism evidence="2 3">
    <name type="scientific">Microbacterium psychrotolerans</name>
    <dbReference type="NCBI Taxonomy" id="3068321"/>
    <lineage>
        <taxon>Bacteria</taxon>
        <taxon>Bacillati</taxon>
        <taxon>Actinomycetota</taxon>
        <taxon>Actinomycetes</taxon>
        <taxon>Micrococcales</taxon>
        <taxon>Microbacteriaceae</taxon>
        <taxon>Microbacterium</taxon>
    </lineage>
</organism>
<evidence type="ECO:0000313" key="3">
    <source>
        <dbReference type="Proteomes" id="UP001235133"/>
    </source>
</evidence>
<feature type="transmembrane region" description="Helical" evidence="1">
    <location>
        <begin position="32"/>
        <end position="53"/>
    </location>
</feature>
<dbReference type="RefSeq" id="WP_308866737.1">
    <property type="nucleotide sequence ID" value="NZ_JAVFWO010000002.1"/>
</dbReference>